<reference evidence="15" key="1">
    <citation type="submission" date="2018-08" db="EMBL/GenBank/DDBJ databases">
        <authorList>
            <person name="Cornetti L."/>
        </authorList>
    </citation>
    <scope>NUCLEOTIDE SEQUENCE</scope>
    <source>
        <strain evidence="15">PA42</strain>
    </source>
</reference>
<dbReference type="InterPro" id="IPR036412">
    <property type="entry name" value="HAD-like_sf"/>
</dbReference>
<dbReference type="InterPro" id="IPR023214">
    <property type="entry name" value="HAD_sf"/>
</dbReference>
<dbReference type="PROSITE" id="PS50053">
    <property type="entry name" value="UBIQUITIN_2"/>
    <property type="match status" value="1"/>
</dbReference>
<evidence type="ECO:0000256" key="4">
    <source>
        <dbReference type="ARBA" id="ARBA00014187"/>
    </source>
</evidence>
<protein>
    <recommendedName>
        <fullName evidence="4">Ubiquitin-like domain-containing CTD phosphatase 1</fullName>
        <ecNumber evidence="3">3.1.3.16</ecNumber>
    </recommendedName>
    <alternativeName>
        <fullName evidence="10">Nuclear proteasome inhibitor UBLCP1</fullName>
    </alternativeName>
</protein>
<proteinExistence type="evidence at transcript level"/>
<dbReference type="SMART" id="SM00577">
    <property type="entry name" value="CPDc"/>
    <property type="match status" value="1"/>
</dbReference>
<dbReference type="FunFam" id="3.10.20.90:FF:000060">
    <property type="entry name" value="ubiquitin-like domain-containing CTD phosphatase 1"/>
    <property type="match status" value="1"/>
</dbReference>
<name>A0A4Y7MUE3_DAPPU</name>
<dbReference type="FunFam" id="3.40.50.1000:FF:000050">
    <property type="entry name" value="Ubiquitin-like domain-containing CTD phosphatase 1"/>
    <property type="match status" value="1"/>
</dbReference>
<evidence type="ECO:0000313" key="15">
    <source>
        <dbReference type="EMBL" id="SVE84403.1"/>
    </source>
</evidence>
<evidence type="ECO:0000256" key="9">
    <source>
        <dbReference type="ARBA" id="ARBA00023242"/>
    </source>
</evidence>
<comment type="catalytic activity">
    <reaction evidence="11">
        <text>O-phospho-L-seryl-[protein] + H2O = L-seryl-[protein] + phosphate</text>
        <dbReference type="Rhea" id="RHEA:20629"/>
        <dbReference type="Rhea" id="RHEA-COMP:9863"/>
        <dbReference type="Rhea" id="RHEA-COMP:11604"/>
        <dbReference type="ChEBI" id="CHEBI:15377"/>
        <dbReference type="ChEBI" id="CHEBI:29999"/>
        <dbReference type="ChEBI" id="CHEBI:43474"/>
        <dbReference type="ChEBI" id="CHEBI:83421"/>
        <dbReference type="EC" id="3.1.3.16"/>
    </reaction>
</comment>
<dbReference type="EC" id="3.1.3.16" evidence="3"/>
<evidence type="ECO:0000256" key="1">
    <source>
        <dbReference type="ARBA" id="ARBA00001946"/>
    </source>
</evidence>
<dbReference type="SUPFAM" id="SSF56784">
    <property type="entry name" value="HAD-like"/>
    <property type="match status" value="1"/>
</dbReference>
<evidence type="ECO:0000256" key="7">
    <source>
        <dbReference type="ARBA" id="ARBA00022842"/>
    </source>
</evidence>
<dbReference type="Pfam" id="PF00240">
    <property type="entry name" value="ubiquitin"/>
    <property type="match status" value="1"/>
</dbReference>
<dbReference type="InterPro" id="IPR051658">
    <property type="entry name" value="UBLCP1"/>
</dbReference>
<evidence type="ECO:0000256" key="12">
    <source>
        <dbReference type="ARBA" id="ARBA00048336"/>
    </source>
</evidence>
<dbReference type="Pfam" id="PF03031">
    <property type="entry name" value="NIF"/>
    <property type="match status" value="1"/>
</dbReference>
<dbReference type="GO" id="GO:0046872">
    <property type="term" value="F:metal ion binding"/>
    <property type="evidence" value="ECO:0007669"/>
    <property type="project" value="UniProtKB-KW"/>
</dbReference>
<dbReference type="EMBL" id="LR014784">
    <property type="protein sequence ID" value="SVE84403.1"/>
    <property type="molecule type" value="mRNA"/>
</dbReference>
<dbReference type="SUPFAM" id="SSF54236">
    <property type="entry name" value="Ubiquitin-like"/>
    <property type="match status" value="1"/>
</dbReference>
<dbReference type="Gene3D" id="3.10.20.90">
    <property type="entry name" value="Phosphatidylinositol 3-kinase Catalytic Subunit, Chain A, domain 1"/>
    <property type="match status" value="1"/>
</dbReference>
<dbReference type="InterPro" id="IPR011943">
    <property type="entry name" value="HAD-SF_hydro_IIID"/>
</dbReference>
<keyword evidence="8" id="KW-0904">Protein phosphatase</keyword>
<dbReference type="InterPro" id="IPR029071">
    <property type="entry name" value="Ubiquitin-like_domsf"/>
</dbReference>
<dbReference type="InterPro" id="IPR000626">
    <property type="entry name" value="Ubiquitin-like_dom"/>
</dbReference>
<feature type="domain" description="FCP1 homology" evidence="14">
    <location>
        <begin position="134"/>
        <end position="295"/>
    </location>
</feature>
<keyword evidence="9" id="KW-0539">Nucleus</keyword>
<evidence type="ECO:0000256" key="11">
    <source>
        <dbReference type="ARBA" id="ARBA00047761"/>
    </source>
</evidence>
<dbReference type="GO" id="GO:0090364">
    <property type="term" value="P:regulation of proteasome assembly"/>
    <property type="evidence" value="ECO:0007669"/>
    <property type="project" value="InterPro"/>
</dbReference>
<dbReference type="PANTHER" id="PTHR48493">
    <property type="entry name" value="UBIQUITIN-LIKE DOMAIN-CONTAINING CTD PHOSPHATASE 1"/>
    <property type="match status" value="1"/>
</dbReference>
<organism evidence="15">
    <name type="scientific">Daphnia pulex</name>
    <name type="common">Water flea</name>
    <dbReference type="NCBI Taxonomy" id="6669"/>
    <lineage>
        <taxon>Eukaryota</taxon>
        <taxon>Metazoa</taxon>
        <taxon>Ecdysozoa</taxon>
        <taxon>Arthropoda</taxon>
        <taxon>Crustacea</taxon>
        <taxon>Branchiopoda</taxon>
        <taxon>Diplostraca</taxon>
        <taxon>Cladocera</taxon>
        <taxon>Anomopoda</taxon>
        <taxon>Daphniidae</taxon>
        <taxon>Daphnia</taxon>
    </lineage>
</organism>
<sequence>MADAMSYIVKWSAKEHTVLVDKDGTVLCLKKAIEVQTGVKVERQKLLNLKFKGKAAEDGLKLCNLDLKVGFKIMMMGSLEQDITTASTAPEIVDEVINDLDLTEEEIALENREEYLAKIAKRVETYEIKLINEPRSGKKLLVLDIDYTLFDHRSAAETGNELMRPFLHEFLTSAYNDYDIMIWSATSMKWIEEKMKLLGVTTNQNYKILGYLDYLAMISVHMDKYGLLDVKPLAVIWGKFTGVYTSKNTIMFDDIRRNFLMNPQNGLRIRAFRDAHQNRDKDRELLYLAQYLKDIAPLEDISHLNHRSWEKYRPSKKHK</sequence>
<dbReference type="NCBIfam" id="TIGR02245">
    <property type="entry name" value="HAD_IIID1"/>
    <property type="match status" value="1"/>
</dbReference>
<dbReference type="OrthoDB" id="1711508at2759"/>
<evidence type="ECO:0000259" key="14">
    <source>
        <dbReference type="PROSITE" id="PS50969"/>
    </source>
</evidence>
<accession>A0A4Y7MUE3</accession>
<comment type="cofactor">
    <cofactor evidence="1">
        <name>Mg(2+)</name>
        <dbReference type="ChEBI" id="CHEBI:18420"/>
    </cofactor>
</comment>
<dbReference type="PROSITE" id="PS50969">
    <property type="entry name" value="FCP1"/>
    <property type="match status" value="1"/>
</dbReference>
<evidence type="ECO:0000256" key="10">
    <source>
        <dbReference type="ARBA" id="ARBA00032039"/>
    </source>
</evidence>
<evidence type="ECO:0000256" key="3">
    <source>
        <dbReference type="ARBA" id="ARBA00013081"/>
    </source>
</evidence>
<dbReference type="Gene3D" id="3.40.50.1000">
    <property type="entry name" value="HAD superfamily/HAD-like"/>
    <property type="match status" value="1"/>
</dbReference>
<dbReference type="GO" id="GO:0005634">
    <property type="term" value="C:nucleus"/>
    <property type="evidence" value="ECO:0007669"/>
    <property type="project" value="UniProtKB-SubCell"/>
</dbReference>
<keyword evidence="5" id="KW-0479">Metal-binding</keyword>
<gene>
    <name evidence="15" type="primary">EOG090X0A5K</name>
</gene>
<dbReference type="GO" id="GO:0004722">
    <property type="term" value="F:protein serine/threonine phosphatase activity"/>
    <property type="evidence" value="ECO:0007669"/>
    <property type="project" value="UniProtKB-EC"/>
</dbReference>
<evidence type="ECO:0000256" key="2">
    <source>
        <dbReference type="ARBA" id="ARBA00004123"/>
    </source>
</evidence>
<feature type="domain" description="Ubiquitin-like" evidence="13">
    <location>
        <begin position="5"/>
        <end position="76"/>
    </location>
</feature>
<evidence type="ECO:0000256" key="8">
    <source>
        <dbReference type="ARBA" id="ARBA00022912"/>
    </source>
</evidence>
<evidence type="ECO:0000256" key="5">
    <source>
        <dbReference type="ARBA" id="ARBA00022723"/>
    </source>
</evidence>
<dbReference type="CDD" id="cd01813">
    <property type="entry name" value="Ubl_UBLCP1"/>
    <property type="match status" value="1"/>
</dbReference>
<dbReference type="InterPro" id="IPR004274">
    <property type="entry name" value="FCP1_dom"/>
</dbReference>
<evidence type="ECO:0000259" key="13">
    <source>
        <dbReference type="PROSITE" id="PS50053"/>
    </source>
</evidence>
<dbReference type="PANTHER" id="PTHR48493:SF1">
    <property type="entry name" value="UBIQUITIN-LIKE DOMAIN-CONTAINING CTD PHOSPHATASE 1"/>
    <property type="match status" value="1"/>
</dbReference>
<keyword evidence="7" id="KW-0460">Magnesium</keyword>
<dbReference type="AlphaFoldDB" id="A0A4Y7MUE3"/>
<comment type="subcellular location">
    <subcellularLocation>
        <location evidence="2">Nucleus</location>
    </subcellularLocation>
</comment>
<comment type="catalytic activity">
    <reaction evidence="12">
        <text>O-phospho-L-threonyl-[protein] + H2O = L-threonyl-[protein] + phosphate</text>
        <dbReference type="Rhea" id="RHEA:47004"/>
        <dbReference type="Rhea" id="RHEA-COMP:11060"/>
        <dbReference type="Rhea" id="RHEA-COMP:11605"/>
        <dbReference type="ChEBI" id="CHEBI:15377"/>
        <dbReference type="ChEBI" id="CHEBI:30013"/>
        <dbReference type="ChEBI" id="CHEBI:43474"/>
        <dbReference type="ChEBI" id="CHEBI:61977"/>
        <dbReference type="EC" id="3.1.3.16"/>
    </reaction>
</comment>
<evidence type="ECO:0000256" key="6">
    <source>
        <dbReference type="ARBA" id="ARBA00022801"/>
    </source>
</evidence>
<keyword evidence="6" id="KW-0378">Hydrolase</keyword>
<dbReference type="SMART" id="SM00213">
    <property type="entry name" value="UBQ"/>
    <property type="match status" value="1"/>
</dbReference>